<evidence type="ECO:0000259" key="4">
    <source>
        <dbReference type="SMART" id="SM00505"/>
    </source>
</evidence>
<dbReference type="PANTHER" id="PTHR33147:SF106">
    <property type="entry name" value="DEFENSIN-LIKE PROTEIN 11"/>
    <property type="match status" value="1"/>
</dbReference>
<keyword evidence="6" id="KW-1185">Reference proteome</keyword>
<organism evidence="5 6">
    <name type="scientific">Eragrostis curvula</name>
    <name type="common">weeping love grass</name>
    <dbReference type="NCBI Taxonomy" id="38414"/>
    <lineage>
        <taxon>Eukaryota</taxon>
        <taxon>Viridiplantae</taxon>
        <taxon>Streptophyta</taxon>
        <taxon>Embryophyta</taxon>
        <taxon>Tracheophyta</taxon>
        <taxon>Spermatophyta</taxon>
        <taxon>Magnoliopsida</taxon>
        <taxon>Liliopsida</taxon>
        <taxon>Poales</taxon>
        <taxon>Poaceae</taxon>
        <taxon>PACMAD clade</taxon>
        <taxon>Chloridoideae</taxon>
        <taxon>Eragrostideae</taxon>
        <taxon>Eragrostidinae</taxon>
        <taxon>Eragrostis</taxon>
    </lineage>
</organism>
<feature type="domain" description="Knottins-like" evidence="4">
    <location>
        <begin position="23"/>
        <end position="69"/>
    </location>
</feature>
<feature type="compositionally biased region" description="Basic and acidic residues" evidence="2">
    <location>
        <begin position="125"/>
        <end position="137"/>
    </location>
</feature>
<dbReference type="PANTHER" id="PTHR33147">
    <property type="entry name" value="DEFENSIN-LIKE PROTEIN 1"/>
    <property type="match status" value="1"/>
</dbReference>
<feature type="non-terminal residue" evidence="5">
    <location>
        <position position="1"/>
    </location>
</feature>
<evidence type="ECO:0000256" key="2">
    <source>
        <dbReference type="SAM" id="MobiDB-lite"/>
    </source>
</evidence>
<dbReference type="InterPro" id="IPR003614">
    <property type="entry name" value="Knottins"/>
</dbReference>
<reference evidence="5 6" key="1">
    <citation type="journal article" date="2019" name="Sci. Rep.">
        <title>A high-quality genome of Eragrostis curvula grass provides insights into Poaceae evolution and supports new strategies to enhance forage quality.</title>
        <authorList>
            <person name="Carballo J."/>
            <person name="Santos B.A.C.M."/>
            <person name="Zappacosta D."/>
            <person name="Garbus I."/>
            <person name="Selva J.P."/>
            <person name="Gallo C.A."/>
            <person name="Diaz A."/>
            <person name="Albertini E."/>
            <person name="Caccamo M."/>
            <person name="Echenique V."/>
        </authorList>
    </citation>
    <scope>NUCLEOTIDE SEQUENCE [LARGE SCALE GENOMIC DNA]</scope>
    <source>
        <strain evidence="6">cv. Victoria</strain>
        <tissue evidence="5">Leaf</tissue>
    </source>
</reference>
<sequence>MRIKIAATALFLLLLSFGAEAMLCSGRSRTFKGWCTHNMNCAAVCMTEDYDSGHCEGIVIRKCMCTKNCKGKPPGGEKGKPAPGGEKGKPAPGGGGVKPPPGGGGIKPPPGGGGAKAPPSPRIEMSARDQRVEAGHA</sequence>
<keyword evidence="1" id="KW-1015">Disulfide bond</keyword>
<evidence type="ECO:0000256" key="1">
    <source>
        <dbReference type="ARBA" id="ARBA00023157"/>
    </source>
</evidence>
<feature type="compositionally biased region" description="Pro residues" evidence="2">
    <location>
        <begin position="98"/>
        <end position="111"/>
    </location>
</feature>
<proteinExistence type="predicted"/>
<dbReference type="Gene3D" id="3.30.30.10">
    <property type="entry name" value="Knottin, scorpion toxin-like"/>
    <property type="match status" value="1"/>
</dbReference>
<dbReference type="AlphaFoldDB" id="A0A5J9VBB3"/>
<dbReference type="OrthoDB" id="661811at2759"/>
<keyword evidence="3" id="KW-0732">Signal</keyword>
<name>A0A5J9VBB3_9POAL</name>
<dbReference type="Pfam" id="PF00304">
    <property type="entry name" value="Gamma-thionin"/>
    <property type="match status" value="1"/>
</dbReference>
<dbReference type="SMART" id="SM00505">
    <property type="entry name" value="Knot1"/>
    <property type="match status" value="1"/>
</dbReference>
<evidence type="ECO:0000313" key="5">
    <source>
        <dbReference type="EMBL" id="TVU32771.1"/>
    </source>
</evidence>
<evidence type="ECO:0000313" key="6">
    <source>
        <dbReference type="Proteomes" id="UP000324897"/>
    </source>
</evidence>
<accession>A0A5J9VBB3</accession>
<gene>
    <name evidence="5" type="ORF">EJB05_24527</name>
</gene>
<dbReference type="SUPFAM" id="SSF57095">
    <property type="entry name" value="Scorpion toxin-like"/>
    <property type="match status" value="1"/>
</dbReference>
<feature type="chain" id="PRO_5023906907" description="Knottins-like domain-containing protein" evidence="3">
    <location>
        <begin position="22"/>
        <end position="137"/>
    </location>
</feature>
<dbReference type="GO" id="GO:0006952">
    <property type="term" value="P:defense response"/>
    <property type="evidence" value="ECO:0007669"/>
    <property type="project" value="InterPro"/>
</dbReference>
<evidence type="ECO:0000256" key="3">
    <source>
        <dbReference type="SAM" id="SignalP"/>
    </source>
</evidence>
<comment type="caution">
    <text evidence="5">The sequence shown here is derived from an EMBL/GenBank/DDBJ whole genome shotgun (WGS) entry which is preliminary data.</text>
</comment>
<feature type="signal peptide" evidence="3">
    <location>
        <begin position="1"/>
        <end position="21"/>
    </location>
</feature>
<dbReference type="InterPro" id="IPR036574">
    <property type="entry name" value="Scorpion_toxin-like_sf"/>
</dbReference>
<dbReference type="Proteomes" id="UP000324897">
    <property type="component" value="Chromosome 1"/>
</dbReference>
<feature type="region of interest" description="Disordered" evidence="2">
    <location>
        <begin position="67"/>
        <end position="137"/>
    </location>
</feature>
<dbReference type="EMBL" id="RWGY01000011">
    <property type="protein sequence ID" value="TVU32771.1"/>
    <property type="molecule type" value="Genomic_DNA"/>
</dbReference>
<protein>
    <recommendedName>
        <fullName evidence="4">Knottins-like domain-containing protein</fullName>
    </recommendedName>
</protein>
<dbReference type="Gramene" id="TVU32771">
    <property type="protein sequence ID" value="TVU32771"/>
    <property type="gene ID" value="EJB05_24527"/>
</dbReference>